<organism evidence="1 2">
    <name type="scientific">Ewingella americana (strain ATCC 33852 / DSM 4580 / CCUG 14506 / JCM 5911 / LMG 7869 / NCTC 12157 / CDC 1468-78)</name>
    <dbReference type="NCBI Taxonomy" id="910964"/>
    <lineage>
        <taxon>Bacteria</taxon>
        <taxon>Pseudomonadati</taxon>
        <taxon>Pseudomonadota</taxon>
        <taxon>Gammaproteobacteria</taxon>
        <taxon>Enterobacterales</taxon>
        <taxon>Yersiniaceae</taxon>
        <taxon>Ewingella</taxon>
    </lineage>
</organism>
<dbReference type="OrthoDB" id="39827at1903411"/>
<dbReference type="EMBL" id="JMPJ01000052">
    <property type="protein sequence ID" value="KFC81020.1"/>
    <property type="molecule type" value="Genomic_DNA"/>
</dbReference>
<reference evidence="1 2" key="1">
    <citation type="submission" date="2014-05" db="EMBL/GenBank/DDBJ databases">
        <title>ATOL: Assembling a taxonomically balanced genome-scale reconstruction of the evolutionary history of the Enterobacteriaceae.</title>
        <authorList>
            <person name="Plunkett G.III."/>
            <person name="Neeno-Eckwall E.C."/>
            <person name="Glasner J.D."/>
            <person name="Perna N.T."/>
        </authorList>
    </citation>
    <scope>NUCLEOTIDE SEQUENCE [LARGE SCALE GENOMIC DNA]</scope>
    <source>
        <strain evidence="1 2">ATCC 33852</strain>
    </source>
</reference>
<dbReference type="AlphaFoldDB" id="A0A085GBC5"/>
<proteinExistence type="predicted"/>
<keyword evidence="2" id="KW-1185">Reference proteome</keyword>
<sequence length="154" mass="17763">MISIIKRRKITTTILALLIIITLSYKLKPRITIKNNTNEIVRVYVMERVISEDEPSIEEVDQLKKVRILNPQDKISIAPSFSTLLHINKEIDIGWRTMPPEKSNTKVGHKWFFIKATKGNCSYSLTISNDNYTLKNEHSHICIKRLAPITDDSD</sequence>
<dbReference type="RefSeq" id="WP_034790877.1">
    <property type="nucleotide sequence ID" value="NZ_JMPJ01000052.1"/>
</dbReference>
<gene>
    <name evidence="1" type="ORF">GEAM_1889</name>
</gene>
<protein>
    <submittedName>
        <fullName evidence="1">Uncharacterized protein</fullName>
    </submittedName>
</protein>
<evidence type="ECO:0000313" key="2">
    <source>
        <dbReference type="Proteomes" id="UP000028640"/>
    </source>
</evidence>
<comment type="caution">
    <text evidence="1">The sequence shown here is derived from an EMBL/GenBank/DDBJ whole genome shotgun (WGS) entry which is preliminary data.</text>
</comment>
<name>A0A085GBC5_EWIA3</name>
<dbReference type="Proteomes" id="UP000028640">
    <property type="component" value="Unassembled WGS sequence"/>
</dbReference>
<evidence type="ECO:0000313" key="1">
    <source>
        <dbReference type="EMBL" id="KFC81020.1"/>
    </source>
</evidence>
<accession>A0A085GBC5</accession>
<dbReference type="GeneID" id="78380235"/>